<dbReference type="OrthoDB" id="2351791at2759"/>
<dbReference type="InterPro" id="IPR020846">
    <property type="entry name" value="MFS_dom"/>
</dbReference>
<evidence type="ECO:0000259" key="6">
    <source>
        <dbReference type="PROSITE" id="PS50850"/>
    </source>
</evidence>
<keyword evidence="4 5" id="KW-0472">Membrane</keyword>
<organism evidence="7 8">
    <name type="scientific">Delitschia confertaspora ATCC 74209</name>
    <dbReference type="NCBI Taxonomy" id="1513339"/>
    <lineage>
        <taxon>Eukaryota</taxon>
        <taxon>Fungi</taxon>
        <taxon>Dikarya</taxon>
        <taxon>Ascomycota</taxon>
        <taxon>Pezizomycotina</taxon>
        <taxon>Dothideomycetes</taxon>
        <taxon>Pleosporomycetidae</taxon>
        <taxon>Pleosporales</taxon>
        <taxon>Delitschiaceae</taxon>
        <taxon>Delitschia</taxon>
    </lineage>
</organism>
<dbReference type="Proteomes" id="UP000799536">
    <property type="component" value="Unassembled WGS sequence"/>
</dbReference>
<feature type="transmembrane region" description="Helical" evidence="5">
    <location>
        <begin position="361"/>
        <end position="380"/>
    </location>
</feature>
<feature type="domain" description="Major facilitator superfamily (MFS) profile" evidence="6">
    <location>
        <begin position="35"/>
        <end position="525"/>
    </location>
</feature>
<dbReference type="Gene3D" id="1.20.1720.10">
    <property type="entry name" value="Multidrug resistance protein D"/>
    <property type="match status" value="1"/>
</dbReference>
<dbReference type="PANTHER" id="PTHR23501">
    <property type="entry name" value="MAJOR FACILITATOR SUPERFAMILY"/>
    <property type="match status" value="1"/>
</dbReference>
<evidence type="ECO:0000256" key="5">
    <source>
        <dbReference type="SAM" id="Phobius"/>
    </source>
</evidence>
<dbReference type="PANTHER" id="PTHR23501:SF59">
    <property type="entry name" value="MAJOR FACILITATOR SUPERFAMILY (MFS) PROFILE DOMAIN-CONTAINING PROTEIN-RELATED"/>
    <property type="match status" value="1"/>
</dbReference>
<feature type="transmembrane region" description="Helical" evidence="5">
    <location>
        <begin position="501"/>
        <end position="520"/>
    </location>
</feature>
<evidence type="ECO:0000256" key="1">
    <source>
        <dbReference type="ARBA" id="ARBA00004141"/>
    </source>
</evidence>
<feature type="transmembrane region" description="Helical" evidence="5">
    <location>
        <begin position="296"/>
        <end position="317"/>
    </location>
</feature>
<dbReference type="AlphaFoldDB" id="A0A9P4JPH6"/>
<feature type="transmembrane region" description="Helical" evidence="5">
    <location>
        <begin position="258"/>
        <end position="275"/>
    </location>
</feature>
<feature type="transmembrane region" description="Helical" evidence="5">
    <location>
        <begin position="189"/>
        <end position="213"/>
    </location>
</feature>
<keyword evidence="2 5" id="KW-0812">Transmembrane</keyword>
<dbReference type="SUPFAM" id="SSF103473">
    <property type="entry name" value="MFS general substrate transporter"/>
    <property type="match status" value="1"/>
</dbReference>
<dbReference type="EMBL" id="ML994034">
    <property type="protein sequence ID" value="KAF2200203.1"/>
    <property type="molecule type" value="Genomic_DNA"/>
</dbReference>
<dbReference type="InterPro" id="IPR036259">
    <property type="entry name" value="MFS_trans_sf"/>
</dbReference>
<comment type="caution">
    <text evidence="7">The sequence shown here is derived from an EMBL/GenBank/DDBJ whole genome shotgun (WGS) entry which is preliminary data.</text>
</comment>
<gene>
    <name evidence="7" type="ORF">GQ43DRAFT_449710</name>
</gene>
<name>A0A9P4JPH6_9PLEO</name>
<feature type="transmembrane region" description="Helical" evidence="5">
    <location>
        <begin position="225"/>
        <end position="246"/>
    </location>
</feature>
<dbReference type="PROSITE" id="PS50850">
    <property type="entry name" value="MFS"/>
    <property type="match status" value="1"/>
</dbReference>
<keyword evidence="8" id="KW-1185">Reference proteome</keyword>
<dbReference type="InterPro" id="IPR011701">
    <property type="entry name" value="MFS"/>
</dbReference>
<evidence type="ECO:0000256" key="3">
    <source>
        <dbReference type="ARBA" id="ARBA00022989"/>
    </source>
</evidence>
<feature type="transmembrane region" description="Helical" evidence="5">
    <location>
        <begin position="386"/>
        <end position="410"/>
    </location>
</feature>
<feature type="transmembrane region" description="Helical" evidence="5">
    <location>
        <begin position="329"/>
        <end position="354"/>
    </location>
</feature>
<dbReference type="PRINTS" id="PR01036">
    <property type="entry name" value="TCRTETB"/>
</dbReference>
<feature type="transmembrane region" description="Helical" evidence="5">
    <location>
        <begin position="125"/>
        <end position="147"/>
    </location>
</feature>
<dbReference type="GO" id="GO:0022857">
    <property type="term" value="F:transmembrane transporter activity"/>
    <property type="evidence" value="ECO:0007669"/>
    <property type="project" value="InterPro"/>
</dbReference>
<accession>A0A9P4JPH6</accession>
<protein>
    <submittedName>
        <fullName evidence="7">MFS general substrate transporter</fullName>
    </submittedName>
</protein>
<evidence type="ECO:0000256" key="2">
    <source>
        <dbReference type="ARBA" id="ARBA00022692"/>
    </source>
</evidence>
<evidence type="ECO:0000256" key="4">
    <source>
        <dbReference type="ARBA" id="ARBA00023136"/>
    </source>
</evidence>
<feature type="transmembrane region" description="Helical" evidence="5">
    <location>
        <begin position="32"/>
        <end position="59"/>
    </location>
</feature>
<feature type="transmembrane region" description="Helical" evidence="5">
    <location>
        <begin position="159"/>
        <end position="177"/>
    </location>
</feature>
<feature type="transmembrane region" description="Helical" evidence="5">
    <location>
        <begin position="71"/>
        <end position="89"/>
    </location>
</feature>
<proteinExistence type="predicted"/>
<dbReference type="FunFam" id="1.20.1720.10:FF:000018">
    <property type="entry name" value="Putative MFS multidrug transporter"/>
    <property type="match status" value="1"/>
</dbReference>
<evidence type="ECO:0000313" key="7">
    <source>
        <dbReference type="EMBL" id="KAF2200203.1"/>
    </source>
</evidence>
<comment type="subcellular location">
    <subcellularLocation>
        <location evidence="1">Membrane</location>
        <topology evidence="1">Multi-pass membrane protein</topology>
    </subcellularLocation>
</comment>
<evidence type="ECO:0000313" key="8">
    <source>
        <dbReference type="Proteomes" id="UP000799536"/>
    </source>
</evidence>
<dbReference type="Gene3D" id="1.20.1250.20">
    <property type="entry name" value="MFS general substrate transporter like domains"/>
    <property type="match status" value="1"/>
</dbReference>
<dbReference type="GO" id="GO:0005886">
    <property type="term" value="C:plasma membrane"/>
    <property type="evidence" value="ECO:0007669"/>
    <property type="project" value="TreeGrafter"/>
</dbReference>
<keyword evidence="3 5" id="KW-1133">Transmembrane helix</keyword>
<feature type="transmembrane region" description="Helical" evidence="5">
    <location>
        <begin position="101"/>
        <end position="119"/>
    </location>
</feature>
<reference evidence="7" key="1">
    <citation type="journal article" date="2020" name="Stud. Mycol.">
        <title>101 Dothideomycetes genomes: a test case for predicting lifestyles and emergence of pathogens.</title>
        <authorList>
            <person name="Haridas S."/>
            <person name="Albert R."/>
            <person name="Binder M."/>
            <person name="Bloem J."/>
            <person name="Labutti K."/>
            <person name="Salamov A."/>
            <person name="Andreopoulos B."/>
            <person name="Baker S."/>
            <person name="Barry K."/>
            <person name="Bills G."/>
            <person name="Bluhm B."/>
            <person name="Cannon C."/>
            <person name="Castanera R."/>
            <person name="Culley D."/>
            <person name="Daum C."/>
            <person name="Ezra D."/>
            <person name="Gonzalez J."/>
            <person name="Henrissat B."/>
            <person name="Kuo A."/>
            <person name="Liang C."/>
            <person name="Lipzen A."/>
            <person name="Lutzoni F."/>
            <person name="Magnuson J."/>
            <person name="Mondo S."/>
            <person name="Nolan M."/>
            <person name="Ohm R."/>
            <person name="Pangilinan J."/>
            <person name="Park H.-J."/>
            <person name="Ramirez L."/>
            <person name="Alfaro M."/>
            <person name="Sun H."/>
            <person name="Tritt A."/>
            <person name="Yoshinaga Y."/>
            <person name="Zwiers L.-H."/>
            <person name="Turgeon B."/>
            <person name="Goodwin S."/>
            <person name="Spatafora J."/>
            <person name="Crous P."/>
            <person name="Grigoriev I."/>
        </authorList>
    </citation>
    <scope>NUCLEOTIDE SEQUENCE</scope>
    <source>
        <strain evidence="7">ATCC 74209</strain>
    </source>
</reference>
<feature type="transmembrane region" description="Helical" evidence="5">
    <location>
        <begin position="422"/>
        <end position="447"/>
    </location>
</feature>
<dbReference type="Pfam" id="PF07690">
    <property type="entry name" value="MFS_1"/>
    <property type="match status" value="1"/>
</dbReference>
<sequence>MQVKGPKSRRWLVKGVLDDGVPNSIFKPGWRFFAAFASLCIISLMAALDATSISVALPVMAKALGGSAIKAFWSGTSFLLASTIFQPILGSFSNIFGRKPLILTSLVFFGVGAIVAALAKDFTMILVGRTLMGVGGGGIMVLNLIVMTDMVPLRERGKWYSMLSSMWAIGTVTGPLLGGGFSENSSWRWIFWINLPFVGVGAVMVMVFLHLNFHASSVFGKLRRVDWLGIGLFLGSTTGFLIPITWGGVQYSWSSWHTLVPIIVSAVGMVAFVVHQECFATEPLIKTSVFKNPTAAITYAGTVIHGIVLWSILYYLPLYYEAAKGFSPILAGVAIFPQTFTIAPASVIAGAAIARSGKYRWAIWLGWTLTTTGTGLLVLLKTSTKTVEWIFITLVAGIGTGLLFPANSIASQASTATGRDQAFAATAFSFLRAFGQTLGVAIGGVIFQNEMKKNLLKYPLLAGNAVEYSKDAAGLVQLIRSLPHGERKHQLQVSYIEALKWIWVVMCVLSAATLFASLFIKAYTLDRMLETDQGFKETQKSSQSDDIELS</sequence>
<dbReference type="FunFam" id="1.20.1250.20:FF:000504">
    <property type="entry name" value="Similar to MFS multidrug transporter"/>
    <property type="match status" value="1"/>
</dbReference>